<feature type="non-terminal residue" evidence="1">
    <location>
        <position position="1"/>
    </location>
</feature>
<organism evidence="1">
    <name type="scientific">Aedes albopictus</name>
    <name type="common">Asian tiger mosquito</name>
    <name type="synonym">Stegomyia albopicta</name>
    <dbReference type="NCBI Taxonomy" id="7160"/>
    <lineage>
        <taxon>Eukaryota</taxon>
        <taxon>Metazoa</taxon>
        <taxon>Ecdysozoa</taxon>
        <taxon>Arthropoda</taxon>
        <taxon>Hexapoda</taxon>
        <taxon>Insecta</taxon>
        <taxon>Pterygota</taxon>
        <taxon>Neoptera</taxon>
        <taxon>Endopterygota</taxon>
        <taxon>Diptera</taxon>
        <taxon>Nematocera</taxon>
        <taxon>Culicoidea</taxon>
        <taxon>Culicidae</taxon>
        <taxon>Culicinae</taxon>
        <taxon>Aedini</taxon>
        <taxon>Aedes</taxon>
        <taxon>Stegomyia</taxon>
    </lineage>
</organism>
<dbReference type="Gene3D" id="2.80.10.50">
    <property type="match status" value="1"/>
</dbReference>
<protein>
    <submittedName>
        <fullName evidence="1">Putative secreted protein</fullName>
    </submittedName>
</protein>
<reference evidence="1" key="1">
    <citation type="journal article" date="2014" name="PLoS Negl. Trop. Dis.">
        <title>Identification and characterization of seminal fluid proteins in the Asian tiger mosquito, Aedes albopictus.</title>
        <authorList>
            <person name="Boes K.E."/>
            <person name="Ribeiro J.M."/>
            <person name="Wong A."/>
            <person name="Harrington L.C."/>
            <person name="Wolfner M.F."/>
            <person name="Sirot L.K."/>
        </authorList>
    </citation>
    <scope>NUCLEOTIDE SEQUENCE</scope>
    <source>
        <tissue evidence="1">Reproductive organs</tissue>
    </source>
</reference>
<proteinExistence type="evidence at transcript level"/>
<name>A0A023EJE1_AEDAL</name>
<dbReference type="InterPro" id="IPR035992">
    <property type="entry name" value="Ricin_B-like_lectins"/>
</dbReference>
<dbReference type="VEuPathDB" id="VectorBase:AALF009290"/>
<dbReference type="SUPFAM" id="SSF50370">
    <property type="entry name" value="Ricin B-like lectins"/>
    <property type="match status" value="1"/>
</dbReference>
<dbReference type="VEuPathDB" id="VectorBase:AALC636_037112"/>
<sequence length="203" mass="23122">LLQPWSTILKCIVCSISGSNFHWSSNNKHSHRMDIFAPKAPVHLINWIIAIAISLYIPLAPAQNCWHIVNVQTNQYLQPRGDDRRHVWLSYNRTDSSYWSLVSLQRGNFFIVNRKSGLRLGLDPNDEFAVLRQYANRKKTGKALSSTDFQFRLHDREGEIVSTAGKYSLYAANCCGGVDGKVKATARCGLPQCQWRFEGYTCQ</sequence>
<dbReference type="AlphaFoldDB" id="A0A023EJE1"/>
<dbReference type="EMBL" id="GAPW01004502">
    <property type="protein sequence ID" value="JAC09096.1"/>
    <property type="molecule type" value="mRNA"/>
</dbReference>
<evidence type="ECO:0000313" key="1">
    <source>
        <dbReference type="EMBL" id="JAC09096.1"/>
    </source>
</evidence>
<accession>A0A023EJE1</accession>